<dbReference type="SUPFAM" id="SSF160719">
    <property type="entry name" value="gpW/gp25-like"/>
    <property type="match status" value="1"/>
</dbReference>
<protein>
    <recommendedName>
        <fullName evidence="1">IraD/Gp25-like domain-containing protein</fullName>
    </recommendedName>
</protein>
<dbReference type="InterPro" id="IPR007048">
    <property type="entry name" value="IraD/Gp25-like"/>
</dbReference>
<dbReference type="NCBIfam" id="TIGR03357">
    <property type="entry name" value="VI_zyme"/>
    <property type="match status" value="1"/>
</dbReference>
<name>A0AAC8W037_9PROT</name>
<evidence type="ECO:0000259" key="1">
    <source>
        <dbReference type="Pfam" id="PF04965"/>
    </source>
</evidence>
<dbReference type="InterPro" id="IPR053176">
    <property type="entry name" value="T6SS_TssE1-like"/>
</dbReference>
<keyword evidence="3" id="KW-1185">Reference proteome</keyword>
<dbReference type="PANTHER" id="PTHR38595">
    <property type="entry name" value="CYTOPLASMIC PROTEIN-RELATED"/>
    <property type="match status" value="1"/>
</dbReference>
<sequence length="167" mass="18523">MSPSRPHLPYPGRAPKGRALLFERLVDDEPERTAEPAPFRVVDERGMLDSISRELSWLLNTRAPLSVRSDYAAPFRSTVDYGGPDVGRSGERNREELLAVAQEIAATVTAFEPRLTSVTVAVDWATLKNRRVAMELSALMRFARIMLPVSFAIYLDGDGQAEVGHGR</sequence>
<dbReference type="RefSeq" id="WP_045583203.1">
    <property type="nucleotide sequence ID" value="NZ_CP012402.1"/>
</dbReference>
<dbReference type="InterPro" id="IPR017737">
    <property type="entry name" value="TssE1-like"/>
</dbReference>
<evidence type="ECO:0000313" key="3">
    <source>
        <dbReference type="Proteomes" id="UP000069935"/>
    </source>
</evidence>
<dbReference type="PANTHER" id="PTHR38595:SF1">
    <property type="entry name" value="TYPE VI SECRETION SYSTEM COMPONENT TSSE1"/>
    <property type="match status" value="1"/>
</dbReference>
<reference evidence="3" key="1">
    <citation type="submission" date="2015-08" db="EMBL/GenBank/DDBJ databases">
        <title>Complete Genome Sequence of Azospirillum thiophilum BV-S.</title>
        <authorList>
            <person name="Fomenkov A."/>
            <person name="Vincze T."/>
            <person name="Grabovich M."/>
            <person name="Dubinina G."/>
            <person name="Orlova M."/>
            <person name="Belousova E."/>
            <person name="Roberts R.J."/>
        </authorList>
    </citation>
    <scope>NUCLEOTIDE SEQUENCE [LARGE SCALE GENOMIC DNA]</scope>
    <source>
        <strain evidence="3">BV-S</strain>
    </source>
</reference>
<dbReference type="KEGG" id="ati:AL072_16065"/>
<accession>A0AAC8W037</accession>
<organism evidence="2 3">
    <name type="scientific">Azospirillum thiophilum</name>
    <dbReference type="NCBI Taxonomy" id="528244"/>
    <lineage>
        <taxon>Bacteria</taxon>
        <taxon>Pseudomonadati</taxon>
        <taxon>Pseudomonadota</taxon>
        <taxon>Alphaproteobacteria</taxon>
        <taxon>Rhodospirillales</taxon>
        <taxon>Azospirillaceae</taxon>
        <taxon>Azospirillum</taxon>
    </lineage>
</organism>
<feature type="domain" description="IraD/Gp25-like" evidence="1">
    <location>
        <begin position="47"/>
        <end position="141"/>
    </location>
</feature>
<gene>
    <name evidence="2" type="ORF">AL072_16065</name>
</gene>
<dbReference type="EMBL" id="CP012402">
    <property type="protein sequence ID" value="ALG72572.1"/>
    <property type="molecule type" value="Genomic_DNA"/>
</dbReference>
<reference evidence="2 3" key="2">
    <citation type="journal article" date="2016" name="Genome Announc.">
        <title>Complete Genome Sequence of a Strain of Azospirillum thiophilum Isolated from a Sulfide Spring.</title>
        <authorList>
            <person name="Fomenkov A."/>
            <person name="Vincze T."/>
            <person name="Grabovich M."/>
            <person name="Anton B.P."/>
            <person name="Dubinina G."/>
            <person name="Orlova M."/>
            <person name="Belousova E."/>
            <person name="Roberts R.J."/>
        </authorList>
    </citation>
    <scope>NUCLEOTIDE SEQUENCE [LARGE SCALE GENOMIC DNA]</scope>
    <source>
        <strain evidence="2 3">BV-S</strain>
    </source>
</reference>
<dbReference type="Proteomes" id="UP000069935">
    <property type="component" value="Chromosome 2"/>
</dbReference>
<dbReference type="Pfam" id="PF04965">
    <property type="entry name" value="GPW_gp25"/>
    <property type="match status" value="1"/>
</dbReference>
<proteinExistence type="predicted"/>
<evidence type="ECO:0000313" key="2">
    <source>
        <dbReference type="EMBL" id="ALG72572.1"/>
    </source>
</evidence>
<dbReference type="AlphaFoldDB" id="A0AAC8W037"/>